<dbReference type="Pfam" id="PF08729">
    <property type="entry name" value="HUN"/>
    <property type="match status" value="1"/>
</dbReference>
<feature type="compositionally biased region" description="Acidic residues" evidence="1">
    <location>
        <begin position="136"/>
        <end position="150"/>
    </location>
</feature>
<protein>
    <submittedName>
        <fullName evidence="3">Histone promoter control protein 2</fullName>
    </submittedName>
</protein>
<organism evidence="3 4">
    <name type="scientific">Neolecta irregularis (strain DAH-3)</name>
    <dbReference type="NCBI Taxonomy" id="1198029"/>
    <lineage>
        <taxon>Eukaryota</taxon>
        <taxon>Fungi</taxon>
        <taxon>Dikarya</taxon>
        <taxon>Ascomycota</taxon>
        <taxon>Taphrinomycotina</taxon>
        <taxon>Neolectales</taxon>
        <taxon>Neolectaceae</taxon>
        <taxon>Neolecta</taxon>
    </lineage>
</organism>
<reference evidence="3 4" key="1">
    <citation type="submission" date="2016-04" db="EMBL/GenBank/DDBJ databases">
        <title>Evolutionary innovation and constraint leading to complex multicellularity in the Ascomycota.</title>
        <authorList>
            <person name="Cisse O."/>
            <person name="Nguyen A."/>
            <person name="Hewitt D.A."/>
            <person name="Jedd G."/>
            <person name="Stajich J.E."/>
        </authorList>
    </citation>
    <scope>NUCLEOTIDE SEQUENCE [LARGE SCALE GENOMIC DNA]</scope>
    <source>
        <strain evidence="3 4">DAH-3</strain>
    </source>
</reference>
<feature type="compositionally biased region" description="Basic and acidic residues" evidence="1">
    <location>
        <begin position="216"/>
        <end position="225"/>
    </location>
</feature>
<sequence length="261" mass="28338">ITCTHSPKPIRLYPLNWLRKTSEASFCTSNSMQHSPLLALPQSNLPDSSPLPKNTHFDPSPLQKNVPPSPSPHPKHGHPDPAPLPTPPATLRIHVPIKGRSNVVVNFTRLAEEKYGWAAVNPTAAANLLKITKDADSDDQSDTNPDDTAPEDGSAQPSENADLQSSAPKRQKRRDNKDYDYNDPFIDDAEMLIDQAASKDGFFVFSGPLVQAGQRARIEKIDGTTKRSRGKGSRGGARGANRGAARGRNKGRTSSQPQVES</sequence>
<evidence type="ECO:0000313" key="3">
    <source>
        <dbReference type="EMBL" id="OLL25358.1"/>
    </source>
</evidence>
<dbReference type="STRING" id="1198029.A0A1U7LRV9"/>
<feature type="region of interest" description="Disordered" evidence="1">
    <location>
        <begin position="134"/>
        <end position="181"/>
    </location>
</feature>
<feature type="region of interest" description="Disordered" evidence="1">
    <location>
        <begin position="38"/>
        <end position="91"/>
    </location>
</feature>
<dbReference type="Proteomes" id="UP000186594">
    <property type="component" value="Unassembled WGS sequence"/>
</dbReference>
<name>A0A1U7LRV9_NEOID</name>
<dbReference type="OrthoDB" id="5576775at2759"/>
<feature type="non-terminal residue" evidence="3">
    <location>
        <position position="1"/>
    </location>
</feature>
<keyword evidence="4" id="KW-1185">Reference proteome</keyword>
<feature type="region of interest" description="Disordered" evidence="1">
    <location>
        <begin position="213"/>
        <end position="261"/>
    </location>
</feature>
<accession>A0A1U7LRV9</accession>
<feature type="compositionally biased region" description="Polar residues" evidence="1">
    <location>
        <begin position="155"/>
        <end position="168"/>
    </location>
</feature>
<evidence type="ECO:0000259" key="2">
    <source>
        <dbReference type="Pfam" id="PF08729"/>
    </source>
</evidence>
<feature type="domain" description="Hpc2-related" evidence="2">
    <location>
        <begin position="169"/>
        <end position="209"/>
    </location>
</feature>
<proteinExistence type="predicted"/>
<comment type="caution">
    <text evidence="3">The sequence shown here is derived from an EMBL/GenBank/DDBJ whole genome shotgun (WGS) entry which is preliminary data.</text>
</comment>
<evidence type="ECO:0000313" key="4">
    <source>
        <dbReference type="Proteomes" id="UP000186594"/>
    </source>
</evidence>
<gene>
    <name evidence="3" type="ORF">NEOLI_002611</name>
</gene>
<dbReference type="AlphaFoldDB" id="A0A1U7LRV9"/>
<evidence type="ECO:0000256" key="1">
    <source>
        <dbReference type="SAM" id="MobiDB-lite"/>
    </source>
</evidence>
<dbReference type="InterPro" id="IPR014840">
    <property type="entry name" value="HRD"/>
</dbReference>
<dbReference type="EMBL" id="LXFE01000422">
    <property type="protein sequence ID" value="OLL25358.1"/>
    <property type="molecule type" value="Genomic_DNA"/>
</dbReference>